<accession>A0A126T4X0</accession>
<dbReference type="RefSeq" id="WP_036273870.1">
    <property type="nucleotide sequence ID" value="NZ_CP014476.1"/>
</dbReference>
<dbReference type="AlphaFoldDB" id="A0A126T4X0"/>
<proteinExistence type="predicted"/>
<dbReference type="EMBL" id="CP014476">
    <property type="protein sequence ID" value="AMK77118.1"/>
    <property type="molecule type" value="Genomic_DNA"/>
</dbReference>
<dbReference type="STRING" id="1538553.JT25_011590"/>
<evidence type="ECO:0000313" key="1">
    <source>
        <dbReference type="EMBL" id="AMK77118.1"/>
    </source>
</evidence>
<dbReference type="Proteomes" id="UP000030512">
    <property type="component" value="Chromosome"/>
</dbReference>
<gene>
    <name evidence="1" type="ORF">JT25_011590</name>
</gene>
<evidence type="ECO:0008006" key="3">
    <source>
        <dbReference type="Google" id="ProtNLM"/>
    </source>
</evidence>
<name>A0A126T4X0_9GAMM</name>
<dbReference type="KEGG" id="mdn:JT25_011590"/>
<protein>
    <recommendedName>
        <fullName evidence="3">Short-chain dehydrogenase</fullName>
    </recommendedName>
</protein>
<reference evidence="1 2" key="1">
    <citation type="journal article" date="2015" name="Environ. Microbiol.">
        <title>Methane oxidation coupled to nitrate reduction under hypoxia by the Gammaproteobacterium Methylomonas denitrificans, sp. nov. type strain FJG1.</title>
        <authorList>
            <person name="Kits K.D."/>
            <person name="Klotz M.G."/>
            <person name="Stein L.Y."/>
        </authorList>
    </citation>
    <scope>NUCLEOTIDE SEQUENCE [LARGE SCALE GENOMIC DNA]</scope>
    <source>
        <strain evidence="1 2">FJG1</strain>
    </source>
</reference>
<evidence type="ECO:0000313" key="2">
    <source>
        <dbReference type="Proteomes" id="UP000030512"/>
    </source>
</evidence>
<keyword evidence="2" id="KW-1185">Reference proteome</keyword>
<sequence>MRNVLIIGASSGIGAALAGLAQPQFQVYSLSRSSMVPNVFKHFSRDALSDSLLAIRRNA</sequence>
<organism evidence="1 2">
    <name type="scientific">Methylomonas denitrificans</name>
    <dbReference type="NCBI Taxonomy" id="1538553"/>
    <lineage>
        <taxon>Bacteria</taxon>
        <taxon>Pseudomonadati</taxon>
        <taxon>Pseudomonadota</taxon>
        <taxon>Gammaproteobacteria</taxon>
        <taxon>Methylococcales</taxon>
        <taxon>Methylococcaceae</taxon>
        <taxon>Methylomonas</taxon>
    </lineage>
</organism>